<evidence type="ECO:0008006" key="9">
    <source>
        <dbReference type="Google" id="ProtNLM"/>
    </source>
</evidence>
<keyword evidence="4" id="KW-0670">Pyruvate</keyword>
<gene>
    <name evidence="5" type="ORF">BV912_03485</name>
    <name evidence="6" type="ORF">BV913_09945</name>
</gene>
<dbReference type="InterPro" id="IPR007440">
    <property type="entry name" value="Chorismate--pyruvate_lyase"/>
</dbReference>
<dbReference type="STRING" id="1931275.BV914_02440"/>
<dbReference type="PANTHER" id="PTHR38683:SF1">
    <property type="entry name" value="CHORISMATE PYRUVATE-LYASE"/>
    <property type="match status" value="1"/>
</dbReference>
<reference evidence="7" key="2">
    <citation type="submission" date="2017-01" db="EMBL/GenBank/DDBJ databases">
        <authorList>
            <person name="Mah S.A."/>
            <person name="Swanson W.J."/>
            <person name="Moy G.W."/>
            <person name="Vacquier V.D."/>
        </authorList>
    </citation>
    <scope>NUCLEOTIDE SEQUENCE [LARGE SCALE GENOMIC DNA]</scope>
    <source>
        <strain evidence="7">124861</strain>
    </source>
</reference>
<reference evidence="5 8" key="1">
    <citation type="submission" date="2017-01" db="EMBL/GenBank/DDBJ databases">
        <authorList>
            <person name="Wolfgang W.J."/>
            <person name="Cole J."/>
            <person name="Wroblewski D."/>
            <person name="Mcginnis J."/>
            <person name="Musser K.A."/>
        </authorList>
    </citation>
    <scope>NUCLEOTIDE SEQUENCE</scope>
    <source>
        <strain evidence="5">124861</strain>
        <strain evidence="6 8">93087</strain>
    </source>
</reference>
<keyword evidence="3" id="KW-0456">Lyase</keyword>
<dbReference type="Gene3D" id="3.40.1410.10">
    <property type="entry name" value="Chorismate lyase-like"/>
    <property type="match status" value="1"/>
</dbReference>
<evidence type="ECO:0000313" key="7">
    <source>
        <dbReference type="Proteomes" id="UP000193303"/>
    </source>
</evidence>
<dbReference type="GO" id="GO:0005829">
    <property type="term" value="C:cytosol"/>
    <property type="evidence" value="ECO:0007669"/>
    <property type="project" value="TreeGrafter"/>
</dbReference>
<dbReference type="PANTHER" id="PTHR38683">
    <property type="entry name" value="CHORISMATE PYRUVATE-LYASE"/>
    <property type="match status" value="1"/>
</dbReference>
<evidence type="ECO:0000256" key="2">
    <source>
        <dbReference type="ARBA" id="ARBA00022688"/>
    </source>
</evidence>
<dbReference type="EMBL" id="MTAB01000005">
    <property type="protein sequence ID" value="OSI23929.1"/>
    <property type="molecule type" value="Genomic_DNA"/>
</dbReference>
<protein>
    <recommendedName>
        <fullName evidence="9">Chorismate lyase</fullName>
    </recommendedName>
</protein>
<dbReference type="OrthoDB" id="8606430at2"/>
<dbReference type="InterPro" id="IPR028978">
    <property type="entry name" value="Chorismate_lyase_/UTRA_dom_sf"/>
</dbReference>
<keyword evidence="2" id="KW-0831">Ubiquinone biosynthesis</keyword>
<evidence type="ECO:0000313" key="5">
    <source>
        <dbReference type="EMBL" id="OSI23929.1"/>
    </source>
</evidence>
<evidence type="ECO:0000313" key="8">
    <source>
        <dbReference type="Proteomes" id="UP000193346"/>
    </source>
</evidence>
<dbReference type="GO" id="GO:0006744">
    <property type="term" value="P:ubiquinone biosynthetic process"/>
    <property type="evidence" value="ECO:0007669"/>
    <property type="project" value="UniProtKB-KW"/>
</dbReference>
<keyword evidence="8" id="KW-1185">Reference proteome</keyword>
<dbReference type="GO" id="GO:0008813">
    <property type="term" value="F:chorismate lyase activity"/>
    <property type="evidence" value="ECO:0007669"/>
    <property type="project" value="InterPro"/>
</dbReference>
<dbReference type="Proteomes" id="UP000193346">
    <property type="component" value="Unassembled WGS sequence"/>
</dbReference>
<dbReference type="AlphaFoldDB" id="A0A1X3DK62"/>
<evidence type="ECO:0000256" key="1">
    <source>
        <dbReference type="ARBA" id="ARBA00022490"/>
    </source>
</evidence>
<comment type="caution">
    <text evidence="5">The sequence shown here is derived from an EMBL/GenBank/DDBJ whole genome shotgun (WGS) entry which is preliminary data.</text>
</comment>
<dbReference type="RefSeq" id="WP_085358412.1">
    <property type="nucleotide sequence ID" value="NZ_CP091509.1"/>
</dbReference>
<dbReference type="Proteomes" id="UP000193303">
    <property type="component" value="Unassembled WGS sequence"/>
</dbReference>
<organism evidence="5 7">
    <name type="scientific">Neisseria dumasiana</name>
    <dbReference type="NCBI Taxonomy" id="1931275"/>
    <lineage>
        <taxon>Bacteria</taxon>
        <taxon>Pseudomonadati</taxon>
        <taxon>Pseudomonadota</taxon>
        <taxon>Betaproteobacteria</taxon>
        <taxon>Neisseriales</taxon>
        <taxon>Neisseriaceae</taxon>
        <taxon>Neisseria</taxon>
    </lineage>
</organism>
<evidence type="ECO:0000313" key="6">
    <source>
        <dbReference type="EMBL" id="OSI32241.1"/>
    </source>
</evidence>
<dbReference type="Pfam" id="PF04345">
    <property type="entry name" value="Chor_lyase"/>
    <property type="match status" value="1"/>
</dbReference>
<evidence type="ECO:0000256" key="3">
    <source>
        <dbReference type="ARBA" id="ARBA00023239"/>
    </source>
</evidence>
<name>A0A1X3DK62_9NEIS</name>
<dbReference type="EMBL" id="MTAC01000028">
    <property type="protein sequence ID" value="OSI32241.1"/>
    <property type="molecule type" value="Genomic_DNA"/>
</dbReference>
<proteinExistence type="predicted"/>
<keyword evidence="1" id="KW-0963">Cytoplasm</keyword>
<evidence type="ECO:0000256" key="4">
    <source>
        <dbReference type="ARBA" id="ARBA00023317"/>
    </source>
</evidence>
<accession>A0A1X3DK62</accession>
<dbReference type="SUPFAM" id="SSF64288">
    <property type="entry name" value="Chorismate lyase-like"/>
    <property type="match status" value="1"/>
</dbReference>
<sequence>MNNNMIWQPELPQTVLHSVSDHAAALMQAQSLTTALRSIHSDFSVRLLHLGEHSFDQAFSDGLISDGADSWFARDVLLCLNGIPVVWARSMCKSDAGNWRGLLDCGTRPLGEKLFDGSLPLTRSCFEYAAVQPDRTLHGFDGTAFAARRSFFSWQREILGLTEYFLPGLKSFV</sequence>